<dbReference type="AlphaFoldDB" id="A0A8X6PHY1"/>
<keyword evidence="1" id="KW-0812">Transmembrane</keyword>
<organism evidence="2 3">
    <name type="scientific">Nephila pilipes</name>
    <name type="common">Giant wood spider</name>
    <name type="synonym">Nephila maculata</name>
    <dbReference type="NCBI Taxonomy" id="299642"/>
    <lineage>
        <taxon>Eukaryota</taxon>
        <taxon>Metazoa</taxon>
        <taxon>Ecdysozoa</taxon>
        <taxon>Arthropoda</taxon>
        <taxon>Chelicerata</taxon>
        <taxon>Arachnida</taxon>
        <taxon>Araneae</taxon>
        <taxon>Araneomorphae</taxon>
        <taxon>Entelegynae</taxon>
        <taxon>Araneoidea</taxon>
        <taxon>Nephilidae</taxon>
        <taxon>Nephila</taxon>
    </lineage>
</organism>
<name>A0A8X6PHY1_NEPPI</name>
<keyword evidence="3" id="KW-1185">Reference proteome</keyword>
<evidence type="ECO:0000256" key="1">
    <source>
        <dbReference type="SAM" id="Phobius"/>
    </source>
</evidence>
<evidence type="ECO:0000313" key="3">
    <source>
        <dbReference type="Proteomes" id="UP000887013"/>
    </source>
</evidence>
<dbReference type="EMBL" id="BMAW01070117">
    <property type="protein sequence ID" value="GFT71837.1"/>
    <property type="molecule type" value="Genomic_DNA"/>
</dbReference>
<feature type="transmembrane region" description="Helical" evidence="1">
    <location>
        <begin position="90"/>
        <end position="108"/>
    </location>
</feature>
<comment type="caution">
    <text evidence="2">The sequence shown here is derived from an EMBL/GenBank/DDBJ whole genome shotgun (WGS) entry which is preliminary data.</text>
</comment>
<evidence type="ECO:0000313" key="2">
    <source>
        <dbReference type="EMBL" id="GFT71837.1"/>
    </source>
</evidence>
<dbReference type="Proteomes" id="UP000887013">
    <property type="component" value="Unassembled WGS sequence"/>
</dbReference>
<proteinExistence type="predicted"/>
<gene>
    <name evidence="2" type="ORF">NPIL_114721</name>
</gene>
<accession>A0A8X6PHY1</accession>
<sequence>MHYLSSASNLGRIRQNISLCSTLVVGVCRLFGDGVVGQVVLTYIRIWVVTKGSEESGSRLLRQHIGFMDEIRQCGYILLPFPLQMQFSHFLFNLVWPPLFLFFTFVLYRSPLSEPFIFDLPVQLRGWFFLQDLSLFGPWTYVPSNVSWTRFVLITFRVSSDLTWFPPFSSAGQQMFGTFCSYCIPNIMEDTLCLWSTG</sequence>
<reference evidence="2" key="1">
    <citation type="submission" date="2020-08" db="EMBL/GenBank/DDBJ databases">
        <title>Multicomponent nature underlies the extraordinary mechanical properties of spider dragline silk.</title>
        <authorList>
            <person name="Kono N."/>
            <person name="Nakamura H."/>
            <person name="Mori M."/>
            <person name="Yoshida Y."/>
            <person name="Ohtoshi R."/>
            <person name="Malay A.D."/>
            <person name="Moran D.A.P."/>
            <person name="Tomita M."/>
            <person name="Numata K."/>
            <person name="Arakawa K."/>
        </authorList>
    </citation>
    <scope>NUCLEOTIDE SEQUENCE</scope>
</reference>
<keyword evidence="1" id="KW-1133">Transmembrane helix</keyword>
<keyword evidence="1" id="KW-0472">Membrane</keyword>
<protein>
    <submittedName>
        <fullName evidence="2">Uncharacterized protein</fullName>
    </submittedName>
</protein>